<dbReference type="PROSITE" id="PS50931">
    <property type="entry name" value="HTH_LYSR"/>
    <property type="match status" value="1"/>
</dbReference>
<evidence type="ECO:0000256" key="5">
    <source>
        <dbReference type="SAM" id="MobiDB-lite"/>
    </source>
</evidence>
<dbReference type="Proteomes" id="UP000223759">
    <property type="component" value="Unassembled WGS sequence"/>
</dbReference>
<keyword evidence="4" id="KW-0804">Transcription</keyword>
<feature type="region of interest" description="Disordered" evidence="5">
    <location>
        <begin position="1"/>
        <end position="21"/>
    </location>
</feature>
<dbReference type="Pfam" id="PF00126">
    <property type="entry name" value="HTH_1"/>
    <property type="match status" value="1"/>
</dbReference>
<feature type="domain" description="HTH lysR-type" evidence="6">
    <location>
        <begin position="38"/>
        <end position="94"/>
    </location>
</feature>
<accession>A0A1R3VX20</accession>
<dbReference type="InterPro" id="IPR036388">
    <property type="entry name" value="WH-like_DNA-bd_sf"/>
</dbReference>
<protein>
    <submittedName>
        <fullName evidence="7">DNA-binding transcriptional regulator, LysR family</fullName>
    </submittedName>
</protein>
<dbReference type="Gene3D" id="1.10.10.10">
    <property type="entry name" value="Winged helix-like DNA-binding domain superfamily/Winged helix DNA-binding domain"/>
    <property type="match status" value="1"/>
</dbReference>
<dbReference type="FunFam" id="1.10.10.10:FF:000001">
    <property type="entry name" value="LysR family transcriptional regulator"/>
    <property type="match status" value="1"/>
</dbReference>
<evidence type="ECO:0000259" key="6">
    <source>
        <dbReference type="PROSITE" id="PS50931"/>
    </source>
</evidence>
<keyword evidence="2" id="KW-0805">Transcription regulation</keyword>
<evidence type="ECO:0000256" key="1">
    <source>
        <dbReference type="ARBA" id="ARBA00009437"/>
    </source>
</evidence>
<dbReference type="SUPFAM" id="SSF53850">
    <property type="entry name" value="Periplasmic binding protein-like II"/>
    <property type="match status" value="1"/>
</dbReference>
<evidence type="ECO:0000256" key="2">
    <source>
        <dbReference type="ARBA" id="ARBA00023015"/>
    </source>
</evidence>
<organism evidence="7 8">
    <name type="scientific">Ectothiorhodosinus mongolicus</name>
    <dbReference type="NCBI Taxonomy" id="233100"/>
    <lineage>
        <taxon>Bacteria</taxon>
        <taxon>Pseudomonadati</taxon>
        <taxon>Pseudomonadota</taxon>
        <taxon>Gammaproteobacteria</taxon>
        <taxon>Chromatiales</taxon>
        <taxon>Ectothiorhodospiraceae</taxon>
        <taxon>Ectothiorhodosinus</taxon>
    </lineage>
</organism>
<dbReference type="EMBL" id="FTPK01000002">
    <property type="protein sequence ID" value="SIT69567.1"/>
    <property type="molecule type" value="Genomic_DNA"/>
</dbReference>
<dbReference type="Pfam" id="PF03466">
    <property type="entry name" value="LysR_substrate"/>
    <property type="match status" value="1"/>
</dbReference>
<feature type="compositionally biased region" description="Polar residues" evidence="5">
    <location>
        <begin position="7"/>
        <end position="19"/>
    </location>
</feature>
<reference evidence="7 8" key="1">
    <citation type="submission" date="2017-01" db="EMBL/GenBank/DDBJ databases">
        <authorList>
            <person name="Mah S.A."/>
            <person name="Swanson W.J."/>
            <person name="Moy G.W."/>
            <person name="Vacquier V.D."/>
        </authorList>
    </citation>
    <scope>NUCLEOTIDE SEQUENCE [LARGE SCALE GENOMIC DNA]</scope>
    <source>
        <strain evidence="7 8">M9</strain>
    </source>
</reference>
<evidence type="ECO:0000256" key="4">
    <source>
        <dbReference type="ARBA" id="ARBA00023163"/>
    </source>
</evidence>
<keyword evidence="8" id="KW-1185">Reference proteome</keyword>
<dbReference type="Gene3D" id="3.40.190.290">
    <property type="match status" value="1"/>
</dbReference>
<dbReference type="InterPro" id="IPR036390">
    <property type="entry name" value="WH_DNA-bd_sf"/>
</dbReference>
<comment type="similarity">
    <text evidence="1">Belongs to the LysR transcriptional regulatory family.</text>
</comment>
<evidence type="ECO:0000313" key="8">
    <source>
        <dbReference type="Proteomes" id="UP000223759"/>
    </source>
</evidence>
<sequence length="350" mass="38531">MTHKASAGSSSPGVTSASDSPEIMLKSELPGHLIRHATLRQLQVFEAVIRLGSFTQAAEELYLTQPTVSIQLKKLADSVGLPLIEQVGRKAQPTEVGRELYQSCREILGSLSDLEAKLADRRGMKRGRLKLAAITTAQYVAPSILGEFARRYPAIDLSLELSNFDNVLGRLASSEDDLYIIGHVPDRLDDVAIYPFAPNPLVVMAPRNHPLVGKRHISINRLAKEYFLMREPGSGTREATLRVFATHQLRPRIRMELGSNEAIKQAVISGLGIAVMSLHSLSAEGTQGPIALLDVVDFPISRQWHIVHPKRKVLSLIAQTFLDFAIQDEARVRAHVDEMLATFERGLAGD</sequence>
<evidence type="ECO:0000256" key="3">
    <source>
        <dbReference type="ARBA" id="ARBA00023125"/>
    </source>
</evidence>
<name>A0A1R3VX20_9GAMM</name>
<proteinExistence type="inferred from homology"/>
<dbReference type="PRINTS" id="PR00039">
    <property type="entry name" value="HTHLYSR"/>
</dbReference>
<dbReference type="InterPro" id="IPR000847">
    <property type="entry name" value="LysR_HTH_N"/>
</dbReference>
<keyword evidence="3 7" id="KW-0238">DNA-binding</keyword>
<dbReference type="PANTHER" id="PTHR30126:SF5">
    <property type="entry name" value="HTH-TYPE TRANSCRIPTIONAL ACTIVATOR CMPR"/>
    <property type="match status" value="1"/>
</dbReference>
<dbReference type="GO" id="GO:0003700">
    <property type="term" value="F:DNA-binding transcription factor activity"/>
    <property type="evidence" value="ECO:0007669"/>
    <property type="project" value="InterPro"/>
</dbReference>
<dbReference type="CDD" id="cd08419">
    <property type="entry name" value="PBP2_CbbR_RubisCO_like"/>
    <property type="match status" value="1"/>
</dbReference>
<dbReference type="PANTHER" id="PTHR30126">
    <property type="entry name" value="HTH-TYPE TRANSCRIPTIONAL REGULATOR"/>
    <property type="match status" value="1"/>
</dbReference>
<evidence type="ECO:0000313" key="7">
    <source>
        <dbReference type="EMBL" id="SIT69567.1"/>
    </source>
</evidence>
<dbReference type="STRING" id="233100.SAMN05216526_1113"/>
<dbReference type="InterPro" id="IPR005119">
    <property type="entry name" value="LysR_subst-bd"/>
</dbReference>
<dbReference type="AlphaFoldDB" id="A0A1R3VX20"/>
<gene>
    <name evidence="7" type="ORF">SAMN05216526_1113</name>
</gene>
<dbReference type="SUPFAM" id="SSF46785">
    <property type="entry name" value="Winged helix' DNA-binding domain"/>
    <property type="match status" value="1"/>
</dbReference>
<dbReference type="GO" id="GO:0000976">
    <property type="term" value="F:transcription cis-regulatory region binding"/>
    <property type="evidence" value="ECO:0007669"/>
    <property type="project" value="TreeGrafter"/>
</dbReference>